<dbReference type="Proteomes" id="UP000823769">
    <property type="component" value="Unassembled WGS sequence"/>
</dbReference>
<dbReference type="PROSITE" id="PS51257">
    <property type="entry name" value="PROKAR_LIPOPROTEIN"/>
    <property type="match status" value="1"/>
</dbReference>
<evidence type="ECO:0000313" key="3">
    <source>
        <dbReference type="EMBL" id="MBO8480521.1"/>
    </source>
</evidence>
<dbReference type="InterPro" id="IPR001466">
    <property type="entry name" value="Beta-lactam-related"/>
</dbReference>
<gene>
    <name evidence="3" type="ORF">IAB76_05385</name>
</gene>
<evidence type="ECO:0000313" key="4">
    <source>
        <dbReference type="Proteomes" id="UP000823769"/>
    </source>
</evidence>
<evidence type="ECO:0000259" key="2">
    <source>
        <dbReference type="Pfam" id="PF00144"/>
    </source>
</evidence>
<dbReference type="AlphaFoldDB" id="A0A9D9IYR1"/>
<proteinExistence type="predicted"/>
<dbReference type="InterPro" id="IPR050789">
    <property type="entry name" value="Diverse_Enzym_Activities"/>
</dbReference>
<keyword evidence="3" id="KW-0378">Hydrolase</keyword>
<dbReference type="PANTHER" id="PTHR43283:SF7">
    <property type="entry name" value="BETA-LACTAMASE-RELATED DOMAIN-CONTAINING PROTEIN"/>
    <property type="match status" value="1"/>
</dbReference>
<reference evidence="3" key="1">
    <citation type="submission" date="2020-10" db="EMBL/GenBank/DDBJ databases">
        <authorList>
            <person name="Gilroy R."/>
        </authorList>
    </citation>
    <scope>NUCLEOTIDE SEQUENCE</scope>
    <source>
        <strain evidence="3">B3-1481</strain>
    </source>
</reference>
<name>A0A9D9IYR1_9BACT</name>
<comment type="caution">
    <text evidence="3">The sequence shown here is derived from an EMBL/GenBank/DDBJ whole genome shotgun (WGS) entry which is preliminary data.</text>
</comment>
<feature type="signal peptide" evidence="1">
    <location>
        <begin position="1"/>
        <end position="20"/>
    </location>
</feature>
<dbReference type="Gene3D" id="3.40.710.10">
    <property type="entry name" value="DD-peptidase/beta-lactamase superfamily"/>
    <property type="match status" value="1"/>
</dbReference>
<evidence type="ECO:0000256" key="1">
    <source>
        <dbReference type="SAM" id="SignalP"/>
    </source>
</evidence>
<dbReference type="PANTHER" id="PTHR43283">
    <property type="entry name" value="BETA-LACTAMASE-RELATED"/>
    <property type="match status" value="1"/>
</dbReference>
<reference evidence="3" key="2">
    <citation type="journal article" date="2021" name="PeerJ">
        <title>Extensive microbial diversity within the chicken gut microbiome revealed by metagenomics and culture.</title>
        <authorList>
            <person name="Gilroy R."/>
            <person name="Ravi A."/>
            <person name="Getino M."/>
            <person name="Pursley I."/>
            <person name="Horton D.L."/>
            <person name="Alikhan N.F."/>
            <person name="Baker D."/>
            <person name="Gharbi K."/>
            <person name="Hall N."/>
            <person name="Watson M."/>
            <person name="Adriaenssens E.M."/>
            <person name="Foster-Nyarko E."/>
            <person name="Jarju S."/>
            <person name="Secka A."/>
            <person name="Antonio M."/>
            <person name="Oren A."/>
            <person name="Chaudhuri R.R."/>
            <person name="La Ragione R."/>
            <person name="Hildebrand F."/>
            <person name="Pallen M.J."/>
        </authorList>
    </citation>
    <scope>NUCLEOTIDE SEQUENCE</scope>
    <source>
        <strain evidence="3">B3-1481</strain>
    </source>
</reference>
<dbReference type="GO" id="GO:0016787">
    <property type="term" value="F:hydrolase activity"/>
    <property type="evidence" value="ECO:0007669"/>
    <property type="project" value="UniProtKB-KW"/>
</dbReference>
<sequence length="357" mass="38705">MKTIIPFMAACLLAAGAASSCGSCVDPTGSLPRGEASEQLDKAVTDYLAAAAGAGQEIHSLMIVQHGKVLSETWQNGAAPDVPHVLNSVSKTFTSTAVGFAIDEGLLSLDDKIVSFFPDKLPDEVSDRLEAMTVRNLLTMNCGHDTDPTGAAMGNMDADWVEIFLSWPVEHDPGTFFTYNSLGTYVLSAIVQQLTGEKVADYLRPRLFEPLGITDVRWDESPQGVNCGGWGLYLKTEDLAKMGLLLLQDGVWYGKRILPEGWVEQASAAQVPSLPAGVKPELAEKLGMTPENSDWLQGYGYQIWRCRHNAFRADGAGGQYILVLPDQDAVIAVTANLQDMQAEINLIWEFLLPALEN</sequence>
<organism evidence="3 4">
    <name type="scientific">Candidatus Cryptobacteroides avistercoris</name>
    <dbReference type="NCBI Taxonomy" id="2840758"/>
    <lineage>
        <taxon>Bacteria</taxon>
        <taxon>Pseudomonadati</taxon>
        <taxon>Bacteroidota</taxon>
        <taxon>Bacteroidia</taxon>
        <taxon>Bacteroidales</taxon>
        <taxon>Candidatus Cryptobacteroides</taxon>
    </lineage>
</organism>
<keyword evidence="1" id="KW-0732">Signal</keyword>
<feature type="chain" id="PRO_5039701535" evidence="1">
    <location>
        <begin position="21"/>
        <end position="357"/>
    </location>
</feature>
<dbReference type="Pfam" id="PF00144">
    <property type="entry name" value="Beta-lactamase"/>
    <property type="match status" value="1"/>
</dbReference>
<dbReference type="EMBL" id="JADILW010000076">
    <property type="protein sequence ID" value="MBO8480521.1"/>
    <property type="molecule type" value="Genomic_DNA"/>
</dbReference>
<dbReference type="SUPFAM" id="SSF56601">
    <property type="entry name" value="beta-lactamase/transpeptidase-like"/>
    <property type="match status" value="1"/>
</dbReference>
<feature type="domain" description="Beta-lactamase-related" evidence="2">
    <location>
        <begin position="60"/>
        <end position="339"/>
    </location>
</feature>
<dbReference type="InterPro" id="IPR012338">
    <property type="entry name" value="Beta-lactam/transpept-like"/>
</dbReference>
<protein>
    <submittedName>
        <fullName evidence="3">Serine hydrolase</fullName>
    </submittedName>
</protein>
<accession>A0A9D9IYR1</accession>